<dbReference type="Proteomes" id="UP000730618">
    <property type="component" value="Unassembled WGS sequence"/>
</dbReference>
<keyword evidence="2" id="KW-1185">Reference proteome</keyword>
<evidence type="ECO:0000313" key="2">
    <source>
        <dbReference type="Proteomes" id="UP000730618"/>
    </source>
</evidence>
<dbReference type="RefSeq" id="WP_218096708.1">
    <property type="nucleotide sequence ID" value="NZ_CAJVCE010000001.1"/>
</dbReference>
<gene>
    <name evidence="1" type="ORF">PAECIP111802_00337</name>
</gene>
<organism evidence="1 2">
    <name type="scientific">Paenibacillus allorhizosphaerae</name>
    <dbReference type="NCBI Taxonomy" id="2849866"/>
    <lineage>
        <taxon>Bacteria</taxon>
        <taxon>Bacillati</taxon>
        <taxon>Bacillota</taxon>
        <taxon>Bacilli</taxon>
        <taxon>Bacillales</taxon>
        <taxon>Paenibacillaceae</taxon>
        <taxon>Paenibacillus</taxon>
    </lineage>
</organism>
<name>A0ABM8VAL7_9BACL</name>
<proteinExistence type="predicted"/>
<protein>
    <submittedName>
        <fullName evidence="1">Uncharacterized protein</fullName>
    </submittedName>
</protein>
<comment type="caution">
    <text evidence="1">The sequence shown here is derived from an EMBL/GenBank/DDBJ whole genome shotgun (WGS) entry which is preliminary data.</text>
</comment>
<sequence length="87" mass="10195">MLEHQFFELYLAYGQPQGMTVEITITELTGLWQCSERNVKMGMMNHEHVILFLLFKELQTLYNPSVRGVSVNSLGWIDFKDIWLQSV</sequence>
<reference evidence="1 2" key="1">
    <citation type="submission" date="2021-06" db="EMBL/GenBank/DDBJ databases">
        <authorList>
            <person name="Criscuolo A."/>
        </authorList>
    </citation>
    <scope>NUCLEOTIDE SEQUENCE [LARGE SCALE GENOMIC DNA]</scope>
    <source>
        <strain evidence="2">CIP 111802</strain>
    </source>
</reference>
<dbReference type="EMBL" id="CAJVCE010000001">
    <property type="protein sequence ID" value="CAG7616871.1"/>
    <property type="molecule type" value="Genomic_DNA"/>
</dbReference>
<evidence type="ECO:0000313" key="1">
    <source>
        <dbReference type="EMBL" id="CAG7616871.1"/>
    </source>
</evidence>
<accession>A0ABM8VAL7</accession>